<evidence type="ECO:0000256" key="1">
    <source>
        <dbReference type="SAM" id="MobiDB-lite"/>
    </source>
</evidence>
<dbReference type="EMBL" id="JADEWZ010000038">
    <property type="protein sequence ID" value="MBE9118128.1"/>
    <property type="molecule type" value="Genomic_DNA"/>
</dbReference>
<reference evidence="2" key="1">
    <citation type="submission" date="2020-10" db="EMBL/GenBank/DDBJ databases">
        <authorList>
            <person name="Castelo-Branco R."/>
            <person name="Eusebio N."/>
            <person name="Adriana R."/>
            <person name="Vieira A."/>
            <person name="Brugerolle De Fraissinette N."/>
            <person name="Rezende De Castro R."/>
            <person name="Schneider M.P."/>
            <person name="Vasconcelos V."/>
            <person name="Leao P.N."/>
        </authorList>
    </citation>
    <scope>NUCLEOTIDE SEQUENCE</scope>
    <source>
        <strain evidence="2">LEGE 07157</strain>
    </source>
</reference>
<dbReference type="SUPFAM" id="SSF56935">
    <property type="entry name" value="Porins"/>
    <property type="match status" value="1"/>
</dbReference>
<organism evidence="2 3">
    <name type="scientific">Lusitaniella coriacea LEGE 07157</name>
    <dbReference type="NCBI Taxonomy" id="945747"/>
    <lineage>
        <taxon>Bacteria</taxon>
        <taxon>Bacillati</taxon>
        <taxon>Cyanobacteriota</taxon>
        <taxon>Cyanophyceae</taxon>
        <taxon>Spirulinales</taxon>
        <taxon>Lusitaniellaceae</taxon>
        <taxon>Lusitaniella</taxon>
    </lineage>
</organism>
<keyword evidence="3" id="KW-1185">Reference proteome</keyword>
<feature type="region of interest" description="Disordered" evidence="1">
    <location>
        <begin position="1305"/>
        <end position="1331"/>
    </location>
</feature>
<evidence type="ECO:0000313" key="2">
    <source>
        <dbReference type="EMBL" id="MBE9118128.1"/>
    </source>
</evidence>
<feature type="compositionally biased region" description="Polar residues" evidence="1">
    <location>
        <begin position="109"/>
        <end position="128"/>
    </location>
</feature>
<comment type="caution">
    <text evidence="2">The sequence shown here is derived from an EMBL/GenBank/DDBJ whole genome shotgun (WGS) entry which is preliminary data.</text>
</comment>
<gene>
    <name evidence="2" type="ORF">IQ249_19730</name>
</gene>
<accession>A0A8J7E0R8</accession>
<proteinExistence type="predicted"/>
<feature type="region of interest" description="Disordered" evidence="1">
    <location>
        <begin position="106"/>
        <end position="129"/>
    </location>
</feature>
<dbReference type="Proteomes" id="UP000654482">
    <property type="component" value="Unassembled WGS sequence"/>
</dbReference>
<evidence type="ECO:0008006" key="4">
    <source>
        <dbReference type="Google" id="ProtNLM"/>
    </source>
</evidence>
<evidence type="ECO:0000313" key="3">
    <source>
        <dbReference type="Proteomes" id="UP000654482"/>
    </source>
</evidence>
<protein>
    <recommendedName>
        <fullName evidence="4">TonB-dependent receptor</fullName>
    </recommendedName>
</protein>
<name>A0A8J7E0R8_9CYAN</name>
<dbReference type="RefSeq" id="WP_194031216.1">
    <property type="nucleotide sequence ID" value="NZ_JADEWZ010000038.1"/>
</dbReference>
<dbReference type="InterPro" id="IPR023614">
    <property type="entry name" value="Porin_dom_sf"/>
</dbReference>
<sequence length="1331" mass="147342">MNINKNQRNRNKLRTYSSNRKRKDFWRSVSFLCTFYLLLFSAKSNAQVSKNTNIEKGAEKSEIFQRYLAISSPLSALNPPQDDSVVADEEQPLAGDATFSDLEVETPERQQNLTETAQLPNIDPNETSEIAPDTVRILTPESGIARSRATTLAIQYNANSSVVVRLNGDPLPEEVSSTIEQDETSNTTTQIFYNIPLKNGENTLTAIANGGEPTTLQLTVESQTIKLELFPVGDPRIPADKRSTVDLEGTLTDEEGARIEEDTVITLTASAGEFIGADYDEDQAGFQVLAVDGTFIAKLQSTLETQKVRIRAAIEPTGLRSDFAFSQLDDEPIETYTNVEFITYLRPSLVSGVVDFRIGPSGTNFWGSRSVFLNPDVIQEGTRADLRGAMFATGSLGEWLFTGAVNSERPLNQTCDGITRLFRGPQFCEQQYPVYGDSSTVDYTTPSTDSFYVRLERTSPVPDAGSDYFMWGDYHTEELSQPSQEFSAFTRELHGFKGNYNLGDLQISALFSPDVKGFQRDTLVPDGTSGYYFLSRRNLVPGSETIFVEMEEINRPGTVIKREQLFRGPDYEIDYDRGTLLFRRPMQEVGFELVEDRRGREMTVVRKIVTSYQFEGNGNEDTYILAGRLQYNVSRDVEAPIWLGATYFRENQGGQNYELFGADFLVSLGRLPESNKERGRIVGEFAHSNADNTSTLGRNTTFPIINDTTDPRGDSSGSAYRLEFVGNLSEYISARAYLRSVSEGFSNNSTLSFTPGQTRYGAEVSAELSPATTIRASYDHESNFGLAPAVRTQLFDLFNPAVDLFSPTVEALPGSPVDNELTTIRAGVIQKIGRTDLSVEYVNRSRSDDVSGTFDANTSQFVTNLRVPIFCEDSECEETILAFRAQNELSLGGDDPLYPDRTTVGLEWAVQPGVKLRLAHQFYDGGLLGDNSITSVDTIVDRKMGENTNITSRYSVVSGVNGMTSQSAIGLTHRWPIAPGLAMDFGYERITSDVFGETAAGPRFRQPFAVGQSASSLGFSSGDSYSVGIQYTANPDFKASARFEQRNSTSGNNTVVIASAAGKISPALTALMRFQYASSATPFLQGLGDTTKFRLGVAYRDPNDDRFNGLFRYEYRNDPSTIPDTLLFGSGTGSSEHIVSTDWIYAPNWQWEFYGKYAMRFSQTSLADNFSNSSTIHLGQLRATYRFAYQFDVSLEGRVITQPSANFTELGFAAELGYYLTPDLRLGLGYSFGSVDDRDFSGYRSNDGIFFGITFKVNELFGDFGRQQVTPPQQEESEVQPIATGQSEPTFAIVDLLLERAYQQPRGLPRADRGNSVSVHSEPGEITDSDP</sequence>
<dbReference type="Gene3D" id="2.40.160.10">
    <property type="entry name" value="Porin"/>
    <property type="match status" value="1"/>
</dbReference>